<dbReference type="RefSeq" id="WP_263593538.1">
    <property type="nucleotide sequence ID" value="NZ_CP107020.1"/>
</dbReference>
<proteinExistence type="predicted"/>
<name>A0ABY6FZF1_9MICO</name>
<dbReference type="InterPro" id="IPR030395">
    <property type="entry name" value="GP_PDE_dom"/>
</dbReference>
<gene>
    <name evidence="2" type="ORF">BRM3_12010</name>
</gene>
<feature type="domain" description="GP-PDE" evidence="1">
    <location>
        <begin position="21"/>
        <end position="262"/>
    </location>
</feature>
<dbReference type="InterPro" id="IPR017946">
    <property type="entry name" value="PLC-like_Pdiesterase_TIM-brl"/>
</dbReference>
<dbReference type="Gene3D" id="3.20.20.190">
    <property type="entry name" value="Phosphatidylinositol (PI) phosphodiesterase"/>
    <property type="match status" value="1"/>
</dbReference>
<evidence type="ECO:0000313" key="3">
    <source>
        <dbReference type="Proteomes" id="UP001164305"/>
    </source>
</evidence>
<dbReference type="SUPFAM" id="SSF51695">
    <property type="entry name" value="PLC-like phosphodiesterases"/>
    <property type="match status" value="1"/>
</dbReference>
<protein>
    <submittedName>
        <fullName evidence="2">Glycerophosphodiester phosphodiesterase family protein</fullName>
    </submittedName>
</protein>
<accession>A0ABY6FZF1</accession>
<evidence type="ECO:0000259" key="1">
    <source>
        <dbReference type="PROSITE" id="PS51704"/>
    </source>
</evidence>
<dbReference type="PANTHER" id="PTHR46211">
    <property type="entry name" value="GLYCEROPHOSPHORYL DIESTER PHOSPHODIESTERASE"/>
    <property type="match status" value="1"/>
</dbReference>
<organism evidence="2 3">
    <name type="scientific">Brachybacterium huguangmaarense</name>
    <dbReference type="NCBI Taxonomy" id="1652028"/>
    <lineage>
        <taxon>Bacteria</taxon>
        <taxon>Bacillati</taxon>
        <taxon>Actinomycetota</taxon>
        <taxon>Actinomycetes</taxon>
        <taxon>Micrococcales</taxon>
        <taxon>Dermabacteraceae</taxon>
        <taxon>Brachybacterium</taxon>
    </lineage>
</organism>
<evidence type="ECO:0000313" key="2">
    <source>
        <dbReference type="EMBL" id="UYG16325.1"/>
    </source>
</evidence>
<dbReference type="PROSITE" id="PS51704">
    <property type="entry name" value="GP_PDE"/>
    <property type="match status" value="1"/>
</dbReference>
<reference evidence="2" key="1">
    <citation type="submission" date="2022-10" db="EMBL/GenBank/DDBJ databases">
        <title>Whole-Genome Sequencing of Brachybacterium huguangmaarense BRM-3, Isolated from Betula schmidtii.</title>
        <authorList>
            <person name="Haam D."/>
        </authorList>
    </citation>
    <scope>NUCLEOTIDE SEQUENCE</scope>
    <source>
        <strain evidence="2">BRM-3</strain>
    </source>
</reference>
<dbReference type="PANTHER" id="PTHR46211:SF1">
    <property type="entry name" value="GLYCEROPHOSPHODIESTER PHOSPHODIESTERASE, CYTOPLASMIC"/>
    <property type="match status" value="1"/>
</dbReference>
<sequence length="264" mass="27734">MPSSTTAPADRPGRFLPGPRPRIIAHRGLALDGAENTMRAFQAALDAGADMLETDTHATADAVALAVHDPDLRRLTGDARRVGDLRAAEATGLRVAGLAPLCRLEDVLGGFDVPVNIDVKTRAAVVPAAEAIARTGSADRVCVTSFDGRTAAAAVRAVRRLTGVTPMRSPSVGTIAAFLGLLATGAPQRSVTALLRPYGALQVPRRHRGYPIVSPRSIALAHRAGCEVHVWTIDDEQAMGELVELGVDGIVTNRSDLLARLLGR</sequence>
<dbReference type="Proteomes" id="UP001164305">
    <property type="component" value="Chromosome"/>
</dbReference>
<keyword evidence="3" id="KW-1185">Reference proteome</keyword>
<dbReference type="EMBL" id="CP107020">
    <property type="protein sequence ID" value="UYG16325.1"/>
    <property type="molecule type" value="Genomic_DNA"/>
</dbReference>
<dbReference type="Pfam" id="PF03009">
    <property type="entry name" value="GDPD"/>
    <property type="match status" value="1"/>
</dbReference>